<dbReference type="PANTHER" id="PTHR23519">
    <property type="entry name" value="AUTOPHAGY-RELATED PROTEIN 22"/>
    <property type="match status" value="1"/>
</dbReference>
<dbReference type="OrthoDB" id="9768783at2"/>
<dbReference type="AlphaFoldDB" id="A0A328AM43"/>
<feature type="transmembrane region" description="Helical" evidence="6">
    <location>
        <begin position="244"/>
        <end position="263"/>
    </location>
</feature>
<evidence type="ECO:0000256" key="5">
    <source>
        <dbReference type="ARBA" id="ARBA00023136"/>
    </source>
</evidence>
<evidence type="ECO:0000313" key="8">
    <source>
        <dbReference type="Proteomes" id="UP000249254"/>
    </source>
</evidence>
<dbReference type="GO" id="GO:0012505">
    <property type="term" value="C:endomembrane system"/>
    <property type="evidence" value="ECO:0007669"/>
    <property type="project" value="UniProtKB-SubCell"/>
</dbReference>
<evidence type="ECO:0000256" key="2">
    <source>
        <dbReference type="ARBA" id="ARBA00022448"/>
    </source>
</evidence>
<feature type="transmembrane region" description="Helical" evidence="6">
    <location>
        <begin position="152"/>
        <end position="171"/>
    </location>
</feature>
<dbReference type="EMBL" id="QFYQ01000001">
    <property type="protein sequence ID" value="RAK53948.1"/>
    <property type="molecule type" value="Genomic_DNA"/>
</dbReference>
<feature type="transmembrane region" description="Helical" evidence="6">
    <location>
        <begin position="298"/>
        <end position="322"/>
    </location>
</feature>
<dbReference type="Gene3D" id="1.20.1250.20">
    <property type="entry name" value="MFS general substrate transporter like domains"/>
    <property type="match status" value="1"/>
</dbReference>
<feature type="transmembrane region" description="Helical" evidence="6">
    <location>
        <begin position="334"/>
        <end position="355"/>
    </location>
</feature>
<organism evidence="7 8">
    <name type="scientific">Phenylobacterium soli</name>
    <dbReference type="NCBI Taxonomy" id="2170551"/>
    <lineage>
        <taxon>Bacteria</taxon>
        <taxon>Pseudomonadati</taxon>
        <taxon>Pseudomonadota</taxon>
        <taxon>Alphaproteobacteria</taxon>
        <taxon>Caulobacterales</taxon>
        <taxon>Caulobacteraceae</taxon>
        <taxon>Phenylobacterium</taxon>
    </lineage>
</organism>
<feature type="transmembrane region" description="Helical" evidence="6">
    <location>
        <begin position="413"/>
        <end position="431"/>
    </location>
</feature>
<proteinExistence type="predicted"/>
<feature type="transmembrane region" description="Helical" evidence="6">
    <location>
        <begin position="192"/>
        <end position="216"/>
    </location>
</feature>
<keyword evidence="5 6" id="KW-0472">Membrane</keyword>
<dbReference type="Pfam" id="PF11700">
    <property type="entry name" value="ATG22"/>
    <property type="match status" value="1"/>
</dbReference>
<evidence type="ECO:0000256" key="4">
    <source>
        <dbReference type="ARBA" id="ARBA00022989"/>
    </source>
</evidence>
<dbReference type="Proteomes" id="UP000249254">
    <property type="component" value="Unassembled WGS sequence"/>
</dbReference>
<sequence>MRLTFAANRPLNKGGLPGRTPLLIDPTSLEAHGPASAIDPPVIATVGGDQKLNRGGVAWSVFQGGRDPYVILMTIYIFMPYVASVMVGDPVKGQEVISRWQQYAGWIVMATAPFLGASIDKLGRRKGWLAIAVGLMTPLIAALWWAKPDGSALSVTATMSIALLVNVLFAYSEVLHNSLLVRAAGLESAHKASGLALSLGNAASVLALAFTAWAFALPGKVSWSWVPAQPLFGLSAAAHEPERVVALLAAGILLIGAIPLFLFTPDAPRSEIPVLKAFRDGVRELWGMLKTVQHYRDAVIYLGSRMFFVDGMNGVLFFFGVLAAGVMKWGPLELLVTGIILSVVAVLGGFVGRWLDAGLGPKNALRIEIFGAIVGLIALLGMAPDKILYFWSYDAAAHAPLWNGPVFRTLPDLIYLLIGFNNAIFITGQYASSRTTLTRLTPPDQSGAFFGVYALSGVATAWLAPSLVNLGTRLTHSQQGGFASIVLLLAVGLVGLMFVRGGGRKLT</sequence>
<dbReference type="InterPro" id="IPR036259">
    <property type="entry name" value="MFS_trans_sf"/>
</dbReference>
<name>A0A328AM43_9CAUL</name>
<reference evidence="8" key="1">
    <citation type="submission" date="2018-05" db="EMBL/GenBank/DDBJ databases">
        <authorList>
            <person name="Li X."/>
        </authorList>
    </citation>
    <scope>NUCLEOTIDE SEQUENCE [LARGE SCALE GENOMIC DNA]</scope>
    <source>
        <strain evidence="8">LX32</strain>
    </source>
</reference>
<feature type="transmembrane region" description="Helical" evidence="6">
    <location>
        <begin position="447"/>
        <end position="468"/>
    </location>
</feature>
<comment type="subcellular location">
    <subcellularLocation>
        <location evidence="1">Endomembrane system</location>
        <topology evidence="1">Multi-pass membrane protein</topology>
    </subcellularLocation>
</comment>
<feature type="transmembrane region" description="Helical" evidence="6">
    <location>
        <begin position="100"/>
        <end position="116"/>
    </location>
</feature>
<keyword evidence="8" id="KW-1185">Reference proteome</keyword>
<dbReference type="InterPro" id="IPR050495">
    <property type="entry name" value="ATG22/LtaA_families"/>
</dbReference>
<feature type="transmembrane region" description="Helical" evidence="6">
    <location>
        <begin position="128"/>
        <end position="146"/>
    </location>
</feature>
<comment type="caution">
    <text evidence="7">The sequence shown here is derived from an EMBL/GenBank/DDBJ whole genome shotgun (WGS) entry which is preliminary data.</text>
</comment>
<feature type="transmembrane region" description="Helical" evidence="6">
    <location>
        <begin position="69"/>
        <end position="88"/>
    </location>
</feature>
<feature type="transmembrane region" description="Helical" evidence="6">
    <location>
        <begin position="480"/>
        <end position="499"/>
    </location>
</feature>
<gene>
    <name evidence="7" type="ORF">DJ017_05135</name>
</gene>
<dbReference type="SUPFAM" id="SSF103473">
    <property type="entry name" value="MFS general substrate transporter"/>
    <property type="match status" value="1"/>
</dbReference>
<keyword evidence="2" id="KW-0813">Transport</keyword>
<evidence type="ECO:0000256" key="3">
    <source>
        <dbReference type="ARBA" id="ARBA00022692"/>
    </source>
</evidence>
<feature type="transmembrane region" description="Helical" evidence="6">
    <location>
        <begin position="367"/>
        <end position="393"/>
    </location>
</feature>
<accession>A0A328AM43</accession>
<evidence type="ECO:0000256" key="1">
    <source>
        <dbReference type="ARBA" id="ARBA00004127"/>
    </source>
</evidence>
<keyword evidence="3 6" id="KW-0812">Transmembrane</keyword>
<dbReference type="InterPro" id="IPR024671">
    <property type="entry name" value="Atg22-like"/>
</dbReference>
<keyword evidence="4 6" id="KW-1133">Transmembrane helix</keyword>
<evidence type="ECO:0000313" key="7">
    <source>
        <dbReference type="EMBL" id="RAK53948.1"/>
    </source>
</evidence>
<protein>
    <submittedName>
        <fullName evidence="7">MFS transporter</fullName>
    </submittedName>
</protein>
<dbReference type="PANTHER" id="PTHR23519:SF1">
    <property type="entry name" value="AUTOPHAGY-RELATED PROTEIN 22"/>
    <property type="match status" value="1"/>
</dbReference>
<evidence type="ECO:0000256" key="6">
    <source>
        <dbReference type="SAM" id="Phobius"/>
    </source>
</evidence>